<gene>
    <name evidence="1" type="ORF">HU747_10390</name>
</gene>
<name>A0ABR6V688_9PSED</name>
<dbReference type="EMBL" id="JABWRS010000006">
    <property type="protein sequence ID" value="MBC3476006.1"/>
    <property type="molecule type" value="Genomic_DNA"/>
</dbReference>
<dbReference type="Proteomes" id="UP000628086">
    <property type="component" value="Unassembled WGS sequence"/>
</dbReference>
<evidence type="ECO:0000313" key="2">
    <source>
        <dbReference type="Proteomes" id="UP000628086"/>
    </source>
</evidence>
<organism evidence="1 2">
    <name type="scientific">Pseudomonas taiwanensis</name>
    <dbReference type="NCBI Taxonomy" id="470150"/>
    <lineage>
        <taxon>Bacteria</taxon>
        <taxon>Pseudomonadati</taxon>
        <taxon>Pseudomonadota</taxon>
        <taxon>Gammaproteobacteria</taxon>
        <taxon>Pseudomonadales</taxon>
        <taxon>Pseudomonadaceae</taxon>
        <taxon>Pseudomonas</taxon>
    </lineage>
</organism>
<proteinExistence type="predicted"/>
<evidence type="ECO:0000313" key="1">
    <source>
        <dbReference type="EMBL" id="MBC3476006.1"/>
    </source>
</evidence>
<comment type="caution">
    <text evidence="1">The sequence shown here is derived from an EMBL/GenBank/DDBJ whole genome shotgun (WGS) entry which is preliminary data.</text>
</comment>
<reference evidence="1 2" key="1">
    <citation type="journal article" date="2020" name="Microorganisms">
        <title>Reliable Identification of Environmental Pseudomonas Isolates Using the rpoD Gene.</title>
        <authorList>
            <consortium name="The Broad Institute Genome Sequencing Platform"/>
            <person name="Girard L."/>
            <person name="Lood C."/>
            <person name="Rokni-Zadeh H."/>
            <person name="van Noort V."/>
            <person name="Lavigne R."/>
            <person name="De Mot R."/>
        </authorList>
    </citation>
    <scope>NUCLEOTIDE SEQUENCE [LARGE SCALE GENOMIC DNA]</scope>
    <source>
        <strain evidence="1 2">RW7P2</strain>
    </source>
</reference>
<protein>
    <submittedName>
        <fullName evidence="1">Uncharacterized protein</fullName>
    </submittedName>
</protein>
<sequence>MPKKGKPHYNGIDSFTFVRTGEQQLVLLRGLDRQETYPGSVQVAEDRHLHVLRWRNP</sequence>
<keyword evidence="2" id="KW-1185">Reference proteome</keyword>
<accession>A0ABR6V688</accession>
<dbReference type="RefSeq" id="WP_186598627.1">
    <property type="nucleotide sequence ID" value="NZ_JABWRS010000006.1"/>
</dbReference>